<sequence>MLGTFQNGRHWATAACLLISGPYLLADAGPAEPPVWLDAATQVFFSLSLAFGGHIAFASYNLPR</sequence>
<evidence type="ECO:0000256" key="1">
    <source>
        <dbReference type="ARBA" id="ARBA00004141"/>
    </source>
</evidence>
<dbReference type="SUPFAM" id="SSF161070">
    <property type="entry name" value="SNF-like"/>
    <property type="match status" value="1"/>
</dbReference>
<evidence type="ECO:0000313" key="9">
    <source>
        <dbReference type="Proteomes" id="UP000437017"/>
    </source>
</evidence>
<evidence type="ECO:0000256" key="2">
    <source>
        <dbReference type="ARBA" id="ARBA00022448"/>
    </source>
</evidence>
<accession>A0A643C1J3</accession>
<dbReference type="OrthoDB" id="6581954at2759"/>
<feature type="transmembrane region" description="Helical" evidence="7">
    <location>
        <begin position="42"/>
        <end position="62"/>
    </location>
</feature>
<keyword evidence="6" id="KW-0479">Metal-binding</keyword>
<organism evidence="8 9">
    <name type="scientific">Balaenoptera physalus</name>
    <name type="common">Fin whale</name>
    <name type="synonym">Balaena physalus</name>
    <dbReference type="NCBI Taxonomy" id="9770"/>
    <lineage>
        <taxon>Eukaryota</taxon>
        <taxon>Metazoa</taxon>
        <taxon>Chordata</taxon>
        <taxon>Craniata</taxon>
        <taxon>Vertebrata</taxon>
        <taxon>Euteleostomi</taxon>
        <taxon>Mammalia</taxon>
        <taxon>Eutheria</taxon>
        <taxon>Laurasiatheria</taxon>
        <taxon>Artiodactyla</taxon>
        <taxon>Whippomorpha</taxon>
        <taxon>Cetacea</taxon>
        <taxon>Mysticeti</taxon>
        <taxon>Balaenopteridae</taxon>
        <taxon>Balaenoptera</taxon>
    </lineage>
</organism>
<name>A0A643C1J3_BALPH</name>
<dbReference type="Pfam" id="PF00209">
    <property type="entry name" value="SNF"/>
    <property type="match status" value="1"/>
</dbReference>
<evidence type="ECO:0000256" key="6">
    <source>
        <dbReference type="PIRSR" id="PIRSR600175-1"/>
    </source>
</evidence>
<dbReference type="AlphaFoldDB" id="A0A643C1J3"/>
<evidence type="ECO:0000256" key="5">
    <source>
        <dbReference type="ARBA" id="ARBA00023136"/>
    </source>
</evidence>
<dbReference type="GO" id="GO:0016020">
    <property type="term" value="C:membrane"/>
    <property type="evidence" value="ECO:0007669"/>
    <property type="project" value="UniProtKB-SubCell"/>
</dbReference>
<dbReference type="Proteomes" id="UP000437017">
    <property type="component" value="Unassembled WGS sequence"/>
</dbReference>
<protein>
    <submittedName>
        <fullName evidence="8">Uncharacterized protein</fullName>
    </submittedName>
</protein>
<dbReference type="GO" id="GO:0046872">
    <property type="term" value="F:metal ion binding"/>
    <property type="evidence" value="ECO:0007669"/>
    <property type="project" value="UniProtKB-KW"/>
</dbReference>
<keyword evidence="9" id="KW-1185">Reference proteome</keyword>
<feature type="binding site" evidence="6">
    <location>
        <position position="46"/>
    </location>
    <ligand>
        <name>Na(+)</name>
        <dbReference type="ChEBI" id="CHEBI:29101"/>
        <label>1</label>
    </ligand>
</feature>
<dbReference type="InterPro" id="IPR037272">
    <property type="entry name" value="SNS_sf"/>
</dbReference>
<evidence type="ECO:0000256" key="3">
    <source>
        <dbReference type="ARBA" id="ARBA00022692"/>
    </source>
</evidence>
<dbReference type="PROSITE" id="PS50267">
    <property type="entry name" value="NA_NEUROTRAN_SYMP_3"/>
    <property type="match status" value="1"/>
</dbReference>
<keyword evidence="5 7" id="KW-0472">Membrane</keyword>
<comment type="subcellular location">
    <subcellularLocation>
        <location evidence="1">Membrane</location>
        <topology evidence="1">Multi-pass membrane protein</topology>
    </subcellularLocation>
</comment>
<keyword evidence="2" id="KW-0813">Transport</keyword>
<comment type="caution">
    <text evidence="8">The sequence shown here is derived from an EMBL/GenBank/DDBJ whole genome shotgun (WGS) entry which is preliminary data.</text>
</comment>
<keyword evidence="6" id="KW-0915">Sodium</keyword>
<evidence type="ECO:0000313" key="8">
    <source>
        <dbReference type="EMBL" id="KAB0393808.1"/>
    </source>
</evidence>
<dbReference type="InterPro" id="IPR000175">
    <property type="entry name" value="Na/ntran_symport"/>
</dbReference>
<reference evidence="8 9" key="1">
    <citation type="journal article" date="2019" name="PLoS ONE">
        <title>Genomic analyses reveal an absence of contemporary introgressive admixture between fin whales and blue whales, despite known hybrids.</title>
        <authorList>
            <person name="Westbury M.V."/>
            <person name="Petersen B."/>
            <person name="Lorenzen E.D."/>
        </authorList>
    </citation>
    <scope>NUCLEOTIDE SEQUENCE [LARGE SCALE GENOMIC DNA]</scope>
    <source>
        <strain evidence="8">FinWhale-01</strain>
    </source>
</reference>
<evidence type="ECO:0000256" key="4">
    <source>
        <dbReference type="ARBA" id="ARBA00022989"/>
    </source>
</evidence>
<gene>
    <name evidence="8" type="ORF">E2I00_001241</name>
</gene>
<keyword evidence="3 7" id="KW-0812">Transmembrane</keyword>
<evidence type="ECO:0000256" key="7">
    <source>
        <dbReference type="SAM" id="Phobius"/>
    </source>
</evidence>
<proteinExistence type="predicted"/>
<keyword evidence="4 7" id="KW-1133">Transmembrane helix</keyword>
<dbReference type="EMBL" id="SGJD01002968">
    <property type="protein sequence ID" value="KAB0393808.1"/>
    <property type="molecule type" value="Genomic_DNA"/>
</dbReference>